<dbReference type="EMBL" id="LGTE01000014">
    <property type="protein sequence ID" value="KNZ69277.1"/>
    <property type="molecule type" value="Genomic_DNA"/>
</dbReference>
<organism evidence="1 2">
    <name type="scientific">Thermincola ferriacetica</name>
    <dbReference type="NCBI Taxonomy" id="281456"/>
    <lineage>
        <taxon>Bacteria</taxon>
        <taxon>Bacillati</taxon>
        <taxon>Bacillota</taxon>
        <taxon>Clostridia</taxon>
        <taxon>Eubacteriales</taxon>
        <taxon>Thermincolaceae</taxon>
        <taxon>Thermincola</taxon>
    </lineage>
</organism>
<gene>
    <name evidence="1" type="ORF">Tfer_2074</name>
</gene>
<dbReference type="Proteomes" id="UP000037175">
    <property type="component" value="Unassembled WGS sequence"/>
</dbReference>
<evidence type="ECO:0008006" key="3">
    <source>
        <dbReference type="Google" id="ProtNLM"/>
    </source>
</evidence>
<proteinExistence type="predicted"/>
<evidence type="ECO:0000313" key="2">
    <source>
        <dbReference type="Proteomes" id="UP000037175"/>
    </source>
</evidence>
<sequence length="64" mass="7282">MAEYRVVEVARLDDCGDLGERESQIKEFETTLNEFCSVGWDIVSTKLLYTDNGSVRRALIVLAR</sequence>
<protein>
    <recommendedName>
        <fullName evidence="3">DUF4177 domain-containing protein</fullName>
    </recommendedName>
</protein>
<reference evidence="2" key="1">
    <citation type="submission" date="2015-07" db="EMBL/GenBank/DDBJ databases">
        <title>Complete Genome of Thermincola ferriacetica strain Z-0001T.</title>
        <authorList>
            <person name="Lusk B."/>
            <person name="Badalamenti J.P."/>
            <person name="Parameswaran P."/>
            <person name="Bond D.R."/>
            <person name="Torres C.I."/>
        </authorList>
    </citation>
    <scope>NUCLEOTIDE SEQUENCE [LARGE SCALE GENOMIC DNA]</scope>
    <source>
        <strain evidence="2">Z-0001</strain>
    </source>
</reference>
<name>A0A0L6W121_9FIRM</name>
<dbReference type="AlphaFoldDB" id="A0A0L6W121"/>
<accession>A0A0L6W121</accession>
<evidence type="ECO:0000313" key="1">
    <source>
        <dbReference type="EMBL" id="KNZ69277.1"/>
    </source>
</evidence>
<keyword evidence="2" id="KW-1185">Reference proteome</keyword>
<dbReference type="RefSeq" id="WP_052218259.1">
    <property type="nucleotide sequence ID" value="NZ_LGTE01000014.1"/>
</dbReference>
<comment type="caution">
    <text evidence="1">The sequence shown here is derived from an EMBL/GenBank/DDBJ whole genome shotgun (WGS) entry which is preliminary data.</text>
</comment>